<evidence type="ECO:0000256" key="10">
    <source>
        <dbReference type="ARBA" id="ARBA00022887"/>
    </source>
</evidence>
<evidence type="ECO:0000256" key="2">
    <source>
        <dbReference type="ARBA" id="ARBA00004467"/>
    </source>
</evidence>
<evidence type="ECO:0000256" key="1">
    <source>
        <dbReference type="ARBA" id="ARBA00004026"/>
    </source>
</evidence>
<keyword evidence="10 19" id="KW-0933">Apicoplast</keyword>
<dbReference type="InterPro" id="IPR007645">
    <property type="entry name" value="RNA_pol_Rpb2_3"/>
</dbReference>
<feature type="domain" description="RNA polymerase Rpb2" evidence="17">
    <location>
        <begin position="925"/>
        <end position="954"/>
    </location>
</feature>
<dbReference type="GO" id="GO:0020011">
    <property type="term" value="C:apicoplast"/>
    <property type="evidence" value="ECO:0007669"/>
    <property type="project" value="UniProtKB-SubCell"/>
</dbReference>
<keyword evidence="8 15" id="KW-0808">Transferase</keyword>
<feature type="domain" description="DNA-directed RNA polymerase subunit 2 hybrid-binding" evidence="16">
    <location>
        <begin position="518"/>
        <end position="922"/>
    </location>
</feature>
<proteinExistence type="inferred from homology"/>
<dbReference type="InterPro" id="IPR007641">
    <property type="entry name" value="RNA_pol_Rpb2_7"/>
</dbReference>
<evidence type="ECO:0000256" key="6">
    <source>
        <dbReference type="ARBA" id="ARBA00022478"/>
    </source>
</evidence>
<dbReference type="InterPro" id="IPR042107">
    <property type="entry name" value="DNA-dir_RNA_pol_bsu_ext_1_sf"/>
</dbReference>
<comment type="subunit">
    <text evidence="12 15">In plastids the minimal PEP RNA polymerase catalytic core is composed of four subunits: alpha, beta, beta', and beta''. When a (nuclear-encoded) sigma factor is associated with the core the holoenzyme is formed, which can initiate transcription.</text>
</comment>
<evidence type="ECO:0000256" key="14">
    <source>
        <dbReference type="RuleBase" id="RU000434"/>
    </source>
</evidence>
<organism evidence="19 20">
    <name type="scientific">Theileria orientalis</name>
    <dbReference type="NCBI Taxonomy" id="68886"/>
    <lineage>
        <taxon>Eukaryota</taxon>
        <taxon>Sar</taxon>
        <taxon>Alveolata</taxon>
        <taxon>Apicomplexa</taxon>
        <taxon>Aconoidasida</taxon>
        <taxon>Piroplasmida</taxon>
        <taxon>Theileriidae</taxon>
        <taxon>Theileria</taxon>
    </lineage>
</organism>
<dbReference type="Gene3D" id="2.40.270.10">
    <property type="entry name" value="DNA-directed RNA polymerase, subunit 2, domain 6"/>
    <property type="match status" value="2"/>
</dbReference>
<dbReference type="GO" id="GO:0006351">
    <property type="term" value="P:DNA-templated transcription"/>
    <property type="evidence" value="ECO:0007669"/>
    <property type="project" value="InterPro"/>
</dbReference>
<accession>A0A976XI91</accession>
<dbReference type="EC" id="2.7.7.6" evidence="4 15"/>
<sequence length="1005" mass="118195">MYKTNNSVYTNYIDNFLNNLYSLFNYNINYDLHDYYKLNLLTNLKPCLNFLTFNSNNLEDNPNNHYLNYNYNSYYSVNIPLKINFNNFRNLYINYNIINIPKLTQSGDIILNGYFRVPTLYLRLAVKKLFFTLGDININQYLIRLNYNFKLYIYNCNDNIYVYLNSDKLFSNLFDFYNNIIFKNKYINFKTLNNILYLLNLKKTKKYKIFNVLFSFDKFLHNLYLEIFNILNKLINVKFNKKFMSNNDNLVCKFSDSILDSILKIPNNHTVRLLNIIKFIITGKKDELLEKNSINTILFKENLLTNPLLHYTNQLNILSYLINKFKINIFGYTNFSDNKFNISSGVRKVHSDYIGFINMLNTTDGETCGLISVLSNNTILDKCKLKLLSYNSNLLENFTYIDITSKNLNNIIINNFSHKKKNKIFKIKTVEIIENNEFKIINFDKKFNCKDLHILNVLSITELVIPFLFNNDPCRSLMGSKMHTQALPLLYSNNPYVITNYNTINNLLSSRLVYSIGNGVVQDVDSSRIIISDDKDRLIYYYLYPFNVVDYNSVLFYKPMVWEGERVCVGKILAVPNDLKNLEFSIGFNNFVNYSFYDGYEHEDAIIISKDLIIEDILTTISFNVYEDCLYLKKFDCLELVVQRFFKDSYKKNIDEEEIEEDYSSSYYKYFLSGEELFFKIKYEIYHYKNEYFNKLLKLLFPEEKVLLTKNKSLTIKHGGEGRLIKYEVLSNYDLKQSDDFYSNLNISYMMLRFFIAKIDRINIGDKLCGRHGNKGVVSRISETIDLPYTFNDSSPYSITSPIGSLARINLGQFLEGVCGYKSLNYNCRIKAPINLFDSYLYSNLYLNSFSNSYDFYKNSCLINTINENYLRDFKTGYKLKNFNLLSVPYYLKLMHTSKSKFNYRTVGRYSTVTQQPVEGKNANGGQKFGEMEIWALEAHGSSYNIKELSLLKTNIKLFKKFGTTLACSEAFKVLTLELKNVLININEFNKYKFCNSPKIINYIN</sequence>
<evidence type="ECO:0000256" key="5">
    <source>
        <dbReference type="ARBA" id="ARBA00021955"/>
    </source>
</evidence>
<keyword evidence="7 19" id="KW-0934">Plastid</keyword>
<dbReference type="Proteomes" id="UP000244803">
    <property type="component" value="Apicoplast Pltd"/>
</dbReference>
<evidence type="ECO:0000259" key="17">
    <source>
        <dbReference type="Pfam" id="PF04560"/>
    </source>
</evidence>
<evidence type="ECO:0000256" key="13">
    <source>
        <dbReference type="ARBA" id="ARBA00048552"/>
    </source>
</evidence>
<reference evidence="19" key="1">
    <citation type="submission" date="2022-07" db="EMBL/GenBank/DDBJ databases">
        <title>Chromosomal assemblies of T. orientalis with long-read sequencing.</title>
        <authorList>
            <person name="Yam J."/>
            <person name="Bogema D.R."/>
            <person name="Micallef M.L."/>
            <person name="Djordjevic S."/>
            <person name="Jenkins C."/>
        </authorList>
    </citation>
    <scope>NUCLEOTIDE SEQUENCE</scope>
    <source>
        <strain evidence="19">Fish Creek</strain>
    </source>
</reference>
<evidence type="ECO:0000259" key="18">
    <source>
        <dbReference type="Pfam" id="PF04565"/>
    </source>
</evidence>
<keyword evidence="9 15" id="KW-0548">Nucleotidyltransferase</keyword>
<comment type="similarity">
    <text evidence="3 14">Belongs to the RNA polymerase beta chain family.</text>
</comment>
<dbReference type="InterPro" id="IPR007121">
    <property type="entry name" value="RNA_pol_bsu_CS"/>
</dbReference>
<dbReference type="Gene3D" id="3.90.1100.10">
    <property type="match status" value="1"/>
</dbReference>
<evidence type="ECO:0000256" key="8">
    <source>
        <dbReference type="ARBA" id="ARBA00022679"/>
    </source>
</evidence>
<dbReference type="Pfam" id="PF04565">
    <property type="entry name" value="RNA_pol_Rpb2_3"/>
    <property type="match status" value="1"/>
</dbReference>
<evidence type="ECO:0000313" key="19">
    <source>
        <dbReference type="EMBL" id="UVC53100.1"/>
    </source>
</evidence>
<keyword evidence="6 15" id="KW-0240">DNA-directed RNA polymerase</keyword>
<evidence type="ECO:0000256" key="12">
    <source>
        <dbReference type="ARBA" id="ARBA00026088"/>
    </source>
</evidence>
<evidence type="ECO:0000313" key="20">
    <source>
        <dbReference type="Proteomes" id="UP000244803"/>
    </source>
</evidence>
<comment type="subcellular location">
    <subcellularLocation>
        <location evidence="2">Plastid</location>
        <location evidence="2">Apicoplast</location>
    </subcellularLocation>
</comment>
<evidence type="ECO:0000256" key="4">
    <source>
        <dbReference type="ARBA" id="ARBA00012418"/>
    </source>
</evidence>
<dbReference type="Pfam" id="PF04560">
    <property type="entry name" value="RNA_pol_Rpb2_7"/>
    <property type="match status" value="1"/>
</dbReference>
<dbReference type="Gene3D" id="3.90.1800.10">
    <property type="entry name" value="RNA polymerase alpha subunit dimerisation domain"/>
    <property type="match status" value="1"/>
</dbReference>
<evidence type="ECO:0000256" key="11">
    <source>
        <dbReference type="ARBA" id="ARBA00023163"/>
    </source>
</evidence>
<dbReference type="GO" id="GO:0032549">
    <property type="term" value="F:ribonucleoside binding"/>
    <property type="evidence" value="ECO:0007669"/>
    <property type="project" value="InterPro"/>
</dbReference>
<dbReference type="Gene3D" id="2.40.50.100">
    <property type="match status" value="1"/>
</dbReference>
<comment type="catalytic activity">
    <reaction evidence="13 15">
        <text>RNA(n) + a ribonucleoside 5'-triphosphate = RNA(n+1) + diphosphate</text>
        <dbReference type="Rhea" id="RHEA:21248"/>
        <dbReference type="Rhea" id="RHEA-COMP:14527"/>
        <dbReference type="Rhea" id="RHEA-COMP:17342"/>
        <dbReference type="ChEBI" id="CHEBI:33019"/>
        <dbReference type="ChEBI" id="CHEBI:61557"/>
        <dbReference type="ChEBI" id="CHEBI:140395"/>
        <dbReference type="EC" id="2.7.7.6"/>
    </reaction>
</comment>
<evidence type="ECO:0000259" key="16">
    <source>
        <dbReference type="Pfam" id="PF00562"/>
    </source>
</evidence>
<dbReference type="PROSITE" id="PS01166">
    <property type="entry name" value="RNA_POL_BETA"/>
    <property type="match status" value="1"/>
</dbReference>
<dbReference type="GO" id="GO:0003677">
    <property type="term" value="F:DNA binding"/>
    <property type="evidence" value="ECO:0007669"/>
    <property type="project" value="InterPro"/>
</dbReference>
<dbReference type="SUPFAM" id="SSF64484">
    <property type="entry name" value="beta and beta-prime subunits of DNA dependent RNA-polymerase"/>
    <property type="match status" value="1"/>
</dbReference>
<protein>
    <recommendedName>
        <fullName evidence="5 15">DNA-directed RNA polymerase subunit beta</fullName>
        <ecNumber evidence="4 15">2.7.7.6</ecNumber>
    </recommendedName>
</protein>
<dbReference type="GO" id="GO:0003899">
    <property type="term" value="F:DNA-directed RNA polymerase activity"/>
    <property type="evidence" value="ECO:0007669"/>
    <property type="project" value="UniProtKB-EC"/>
</dbReference>
<evidence type="ECO:0000256" key="9">
    <source>
        <dbReference type="ARBA" id="ARBA00022695"/>
    </source>
</evidence>
<gene>
    <name evidence="19" type="ORF">MACJ_004182</name>
</gene>
<evidence type="ECO:0000256" key="15">
    <source>
        <dbReference type="RuleBase" id="RU363031"/>
    </source>
</evidence>
<dbReference type="InterPro" id="IPR007120">
    <property type="entry name" value="DNA-dir_RNAP_su2_dom"/>
</dbReference>
<dbReference type="AlphaFoldDB" id="A0A976XI91"/>
<dbReference type="Pfam" id="PF00562">
    <property type="entry name" value="RNA_pol_Rpb2_6"/>
    <property type="match status" value="1"/>
</dbReference>
<dbReference type="GO" id="GO:0000428">
    <property type="term" value="C:DNA-directed RNA polymerase complex"/>
    <property type="evidence" value="ECO:0007669"/>
    <property type="project" value="UniProtKB-KW"/>
</dbReference>
<comment type="function">
    <text evidence="1 15">DNA-dependent RNA polymerase catalyzes the transcription of DNA into RNA using the four ribonucleoside triphosphates as substrates.</text>
</comment>
<dbReference type="InterPro" id="IPR015712">
    <property type="entry name" value="DNA-dir_RNA_pol_su2"/>
</dbReference>
<dbReference type="EMBL" id="CP102586">
    <property type="protein sequence ID" value="UVC53100.1"/>
    <property type="molecule type" value="Genomic_DNA"/>
</dbReference>
<evidence type="ECO:0000256" key="7">
    <source>
        <dbReference type="ARBA" id="ARBA00022640"/>
    </source>
</evidence>
<dbReference type="InterPro" id="IPR037033">
    <property type="entry name" value="DNA-dir_RNAP_su2_hyb_sf"/>
</dbReference>
<name>A0A976XI91_THEOR</name>
<keyword evidence="11 15" id="KW-0804">Transcription</keyword>
<geneLocation type="apicoplast" evidence="19"/>
<feature type="domain" description="RNA polymerase Rpb2" evidence="18">
    <location>
        <begin position="312"/>
        <end position="376"/>
    </location>
</feature>
<dbReference type="Gene3D" id="2.30.150.10">
    <property type="entry name" value="DNA-directed RNA polymerase, beta subunit, external 1 domain"/>
    <property type="match status" value="1"/>
</dbReference>
<dbReference type="OrthoDB" id="35661at2759"/>
<evidence type="ECO:0000256" key="3">
    <source>
        <dbReference type="ARBA" id="ARBA00006835"/>
    </source>
</evidence>
<dbReference type="PANTHER" id="PTHR20856">
    <property type="entry name" value="DNA-DIRECTED RNA POLYMERASE I SUBUNIT 2"/>
    <property type="match status" value="1"/>
</dbReference>